<feature type="compositionally biased region" description="Basic and acidic residues" evidence="1">
    <location>
        <begin position="119"/>
        <end position="129"/>
    </location>
</feature>
<feature type="region of interest" description="Disordered" evidence="1">
    <location>
        <begin position="93"/>
        <end position="129"/>
    </location>
</feature>
<protein>
    <submittedName>
        <fullName evidence="2">Uncharacterized protein</fullName>
    </submittedName>
</protein>
<accession>C0ZMF6</accession>
<proteinExistence type="predicted"/>
<organism evidence="2 3">
    <name type="scientific">Rhodococcus erythropolis (strain PR4 / NBRC 100887)</name>
    <dbReference type="NCBI Taxonomy" id="234621"/>
    <lineage>
        <taxon>Bacteria</taxon>
        <taxon>Bacillati</taxon>
        <taxon>Actinomycetota</taxon>
        <taxon>Actinomycetes</taxon>
        <taxon>Mycobacteriales</taxon>
        <taxon>Nocardiaceae</taxon>
        <taxon>Rhodococcus</taxon>
        <taxon>Rhodococcus erythropolis group</taxon>
    </lineage>
</organism>
<dbReference type="HOGENOM" id="CLU_1947140_0_0_11"/>
<feature type="compositionally biased region" description="Low complexity" evidence="1">
    <location>
        <begin position="108"/>
        <end position="118"/>
    </location>
</feature>
<evidence type="ECO:0000313" key="2">
    <source>
        <dbReference type="EMBL" id="BAH35214.1"/>
    </source>
</evidence>
<gene>
    <name evidence="2" type="ordered locus">RER_45060</name>
</gene>
<dbReference type="EMBL" id="AP008957">
    <property type="protein sequence ID" value="BAH35214.1"/>
    <property type="molecule type" value="Genomic_DNA"/>
</dbReference>
<dbReference type="Proteomes" id="UP000002204">
    <property type="component" value="Chromosome"/>
</dbReference>
<reference evidence="3" key="1">
    <citation type="submission" date="2005-03" db="EMBL/GenBank/DDBJ databases">
        <title>Comparison of the complete genome sequences of Rhodococcus erythropolis PR4 and Rhodococcus opacus B4.</title>
        <authorList>
            <person name="Takarada H."/>
            <person name="Sekine M."/>
            <person name="Hosoyama A."/>
            <person name="Yamada R."/>
            <person name="Fujisawa T."/>
            <person name="Omata S."/>
            <person name="Shimizu A."/>
            <person name="Tsukatani N."/>
            <person name="Tanikawa S."/>
            <person name="Fujita N."/>
            <person name="Harayama S."/>
        </authorList>
    </citation>
    <scope>NUCLEOTIDE SEQUENCE [LARGE SCALE GENOMIC DNA]</scope>
    <source>
        <strain evidence="3">PR4 / NBRC 100887</strain>
    </source>
</reference>
<sequence>MGRKKLFGNELRERYENELAEANEGLPEPYYFSSAELAALDLIQKHGNTMTRLEAAIAAHGYATVSDSGRVTINPAVSELRLTAGALAPLLSRVDPDAEDEPDDTPGSRSAAARTIARARWDSGSKPRR</sequence>
<name>C0ZMF6_RHOE4</name>
<reference evidence="2 3" key="2">
    <citation type="journal article" date="2006" name="Environ. Microbiol.">
        <title>Sequence analysis of three plasmids harboured in Rhodococcus erythropolis strain PR4.</title>
        <authorList>
            <person name="Sekine M."/>
            <person name="Tanikawa S."/>
            <person name="Omata S."/>
            <person name="Saito M."/>
            <person name="Fujisawa T."/>
            <person name="Tsukatani N."/>
            <person name="Tajima T."/>
            <person name="Sekigawa T."/>
            <person name="Kosugi H."/>
            <person name="Matsuo Y."/>
            <person name="Nishiko R."/>
            <person name="Imamura K."/>
            <person name="Ito M."/>
            <person name="Narita H."/>
            <person name="Tago S."/>
            <person name="Fujita N."/>
            <person name="Harayama S."/>
        </authorList>
    </citation>
    <scope>NUCLEOTIDE SEQUENCE [LARGE SCALE GENOMIC DNA]</scope>
    <source>
        <strain evidence="3">PR4 / NBRC 100887</strain>
    </source>
</reference>
<dbReference type="KEGG" id="rer:RER_45060"/>
<dbReference type="AlphaFoldDB" id="C0ZMF6"/>
<evidence type="ECO:0000256" key="1">
    <source>
        <dbReference type="SAM" id="MobiDB-lite"/>
    </source>
</evidence>
<evidence type="ECO:0000313" key="3">
    <source>
        <dbReference type="Proteomes" id="UP000002204"/>
    </source>
</evidence>